<name>A0A396J3I1_MEDTR</name>
<dbReference type="InterPro" id="IPR038765">
    <property type="entry name" value="Papain-like_cys_pep_sf"/>
</dbReference>
<dbReference type="Proteomes" id="UP000265566">
    <property type="component" value="Chromosome 2"/>
</dbReference>
<keyword evidence="3" id="KW-0378">Hydrolase</keyword>
<feature type="compositionally biased region" description="Polar residues" evidence="5">
    <location>
        <begin position="68"/>
        <end position="87"/>
    </location>
</feature>
<dbReference type="InterPro" id="IPR003653">
    <property type="entry name" value="Peptidase_C48_C"/>
</dbReference>
<reference evidence="8" key="1">
    <citation type="journal article" date="2018" name="Nat. Plants">
        <title>Whole-genome landscape of Medicago truncatula symbiotic genes.</title>
        <authorList>
            <person name="Pecrix Y."/>
            <person name="Gamas P."/>
            <person name="Carrere S."/>
        </authorList>
    </citation>
    <scope>NUCLEOTIDE SEQUENCE</scope>
    <source>
        <tissue evidence="8">Leaves</tissue>
    </source>
</reference>
<keyword evidence="4" id="KW-0788">Thiol protease</keyword>
<evidence type="ECO:0000256" key="5">
    <source>
        <dbReference type="SAM" id="MobiDB-lite"/>
    </source>
</evidence>
<dbReference type="SUPFAM" id="SSF54001">
    <property type="entry name" value="Cysteine proteinases"/>
    <property type="match status" value="1"/>
</dbReference>
<proteinExistence type="inferred from homology"/>
<accession>A0A396J3I1</accession>
<feature type="domain" description="Ubiquitin-like protease family profile" evidence="7">
    <location>
        <begin position="195"/>
        <end position="385"/>
    </location>
</feature>
<keyword evidence="2 8" id="KW-0645">Protease</keyword>
<dbReference type="GO" id="GO:0006508">
    <property type="term" value="P:proteolysis"/>
    <property type="evidence" value="ECO:0007669"/>
    <property type="project" value="UniProtKB-KW"/>
</dbReference>
<keyword evidence="6" id="KW-0812">Transmembrane</keyword>
<evidence type="ECO:0000256" key="2">
    <source>
        <dbReference type="ARBA" id="ARBA00022670"/>
    </source>
</evidence>
<feature type="compositionally biased region" description="Basic and acidic residues" evidence="5">
    <location>
        <begin position="51"/>
        <end position="66"/>
    </location>
</feature>
<protein>
    <submittedName>
        <fullName evidence="8">Putative Ulp1 protease family catalytic domain-containing protein</fullName>
    </submittedName>
</protein>
<feature type="compositionally biased region" description="Basic residues" evidence="5">
    <location>
        <begin position="1"/>
        <end position="10"/>
    </location>
</feature>
<feature type="transmembrane region" description="Helical" evidence="6">
    <location>
        <begin position="243"/>
        <end position="266"/>
    </location>
</feature>
<evidence type="ECO:0000259" key="7">
    <source>
        <dbReference type="PROSITE" id="PS50600"/>
    </source>
</evidence>
<comment type="caution">
    <text evidence="8">The sequence shown here is derived from an EMBL/GenBank/DDBJ whole genome shotgun (WGS) entry which is preliminary data.</text>
</comment>
<dbReference type="AlphaFoldDB" id="A0A396J3I1"/>
<evidence type="ECO:0000256" key="4">
    <source>
        <dbReference type="ARBA" id="ARBA00022807"/>
    </source>
</evidence>
<sequence length="442" mass="50767">MEKASCKRCRSQQSHDFKSELVILSSSQSSHDESEDEKVQNYDSTASTPEVLRKVVHEAAKTERKASKTNSTADLGTNSAPPHVKTNSLPDLELTRVKKNPFCKPEEEDDNDLYLNYHPGHTRGYEGYDAPFEIPSWMPFTFRPPPAMKLNEICAYIAAYVFMPDAYLNGEEELIRSTKEVSGYRKTLKSLMPRIFVDQEVINLVVSRQNWVMDSLSKTNPRRVWYLPTSFAVFTTTDLTRSFYLFVLLLKSIMFVLLMQQIALGCRHTPQEVRKIFQKDFIPKIFVPINDQGVHWYLMVVDFSERKLVVLDSLPCLERNYIRQREVLKLAIFIEEILSIDSVVDNVDSTNSLSNFCLISPRAFPTQRTGSNDCGVWVAKWMIECPFSSEYQKTNVVTASRMKLALHLVNSDNNTLFNSVVLPKAADYWKVQEKNRKALVKV</sequence>
<feature type="region of interest" description="Disordered" evidence="5">
    <location>
        <begin position="1"/>
        <end position="87"/>
    </location>
</feature>
<evidence type="ECO:0000313" key="8">
    <source>
        <dbReference type="EMBL" id="RHN72440.1"/>
    </source>
</evidence>
<dbReference type="GO" id="GO:0008234">
    <property type="term" value="F:cysteine-type peptidase activity"/>
    <property type="evidence" value="ECO:0007669"/>
    <property type="project" value="UniProtKB-KW"/>
</dbReference>
<dbReference type="PROSITE" id="PS50600">
    <property type="entry name" value="ULP_PROTEASE"/>
    <property type="match status" value="1"/>
</dbReference>
<evidence type="ECO:0000256" key="1">
    <source>
        <dbReference type="ARBA" id="ARBA00005234"/>
    </source>
</evidence>
<evidence type="ECO:0000256" key="3">
    <source>
        <dbReference type="ARBA" id="ARBA00022801"/>
    </source>
</evidence>
<dbReference type="PANTHER" id="PTHR12606:SF157">
    <property type="entry name" value="OS06G0122600 PROTEIN"/>
    <property type="match status" value="1"/>
</dbReference>
<evidence type="ECO:0000256" key="6">
    <source>
        <dbReference type="SAM" id="Phobius"/>
    </source>
</evidence>
<organism evidence="8">
    <name type="scientific">Medicago truncatula</name>
    <name type="common">Barrel medic</name>
    <name type="synonym">Medicago tribuloides</name>
    <dbReference type="NCBI Taxonomy" id="3880"/>
    <lineage>
        <taxon>Eukaryota</taxon>
        <taxon>Viridiplantae</taxon>
        <taxon>Streptophyta</taxon>
        <taxon>Embryophyta</taxon>
        <taxon>Tracheophyta</taxon>
        <taxon>Spermatophyta</taxon>
        <taxon>Magnoliopsida</taxon>
        <taxon>eudicotyledons</taxon>
        <taxon>Gunneridae</taxon>
        <taxon>Pentapetalae</taxon>
        <taxon>rosids</taxon>
        <taxon>fabids</taxon>
        <taxon>Fabales</taxon>
        <taxon>Fabaceae</taxon>
        <taxon>Papilionoideae</taxon>
        <taxon>50 kb inversion clade</taxon>
        <taxon>NPAAA clade</taxon>
        <taxon>Hologalegina</taxon>
        <taxon>IRL clade</taxon>
        <taxon>Trifolieae</taxon>
        <taxon>Medicago</taxon>
    </lineage>
</organism>
<dbReference type="Gramene" id="rna8151">
    <property type="protein sequence ID" value="RHN72440.1"/>
    <property type="gene ID" value="gene8151"/>
</dbReference>
<comment type="similarity">
    <text evidence="1">Belongs to the peptidase C48 family.</text>
</comment>
<dbReference type="Gene3D" id="3.40.395.10">
    <property type="entry name" value="Adenoviral Proteinase, Chain A"/>
    <property type="match status" value="1"/>
</dbReference>
<keyword evidence="6" id="KW-0472">Membrane</keyword>
<keyword evidence="6" id="KW-1133">Transmembrane helix</keyword>
<dbReference type="EMBL" id="PSQE01000002">
    <property type="protein sequence ID" value="RHN72440.1"/>
    <property type="molecule type" value="Genomic_DNA"/>
</dbReference>
<dbReference type="PANTHER" id="PTHR12606">
    <property type="entry name" value="SENTRIN/SUMO-SPECIFIC PROTEASE"/>
    <property type="match status" value="1"/>
</dbReference>
<gene>
    <name evidence="8" type="ORF">MtrunA17_Chr2g0287671</name>
</gene>
<dbReference type="Pfam" id="PF02902">
    <property type="entry name" value="Peptidase_C48"/>
    <property type="match status" value="1"/>
</dbReference>